<gene>
    <name evidence="1" type="ORF">SAMN04488506_0785</name>
</gene>
<dbReference type="EMBL" id="FOXW01000002">
    <property type="protein sequence ID" value="SFQ15013.1"/>
    <property type="molecule type" value="Genomic_DNA"/>
</dbReference>
<evidence type="ECO:0000313" key="2">
    <source>
        <dbReference type="Proteomes" id="UP000199136"/>
    </source>
</evidence>
<reference evidence="1 2" key="1">
    <citation type="submission" date="2016-10" db="EMBL/GenBank/DDBJ databases">
        <authorList>
            <person name="de Groot N.N."/>
        </authorList>
    </citation>
    <scope>NUCLEOTIDE SEQUENCE [LARGE SCALE GENOMIC DNA]</scope>
    <source>
        <strain evidence="1 2">DSM 20581</strain>
    </source>
</reference>
<organism evidence="1 2">
    <name type="scientific">Desemzia incerta</name>
    <dbReference type="NCBI Taxonomy" id="82801"/>
    <lineage>
        <taxon>Bacteria</taxon>
        <taxon>Bacillati</taxon>
        <taxon>Bacillota</taxon>
        <taxon>Bacilli</taxon>
        <taxon>Lactobacillales</taxon>
        <taxon>Carnobacteriaceae</taxon>
        <taxon>Desemzia</taxon>
    </lineage>
</organism>
<keyword evidence="2" id="KW-1185">Reference proteome</keyword>
<evidence type="ECO:0000313" key="1">
    <source>
        <dbReference type="EMBL" id="SFQ15013.1"/>
    </source>
</evidence>
<accession>A0A1I5W5S3</accession>
<protein>
    <submittedName>
        <fullName evidence="1">Uncharacterized protein</fullName>
    </submittedName>
</protein>
<dbReference type="RefSeq" id="WP_092479840.1">
    <property type="nucleotide sequence ID" value="NZ_CP126128.1"/>
</dbReference>
<dbReference type="Proteomes" id="UP000199136">
    <property type="component" value="Unassembled WGS sequence"/>
</dbReference>
<dbReference type="AlphaFoldDB" id="A0A1I5W5S3"/>
<dbReference type="STRING" id="82801.SAMN04488506_0785"/>
<dbReference type="OrthoDB" id="2156870at2"/>
<name>A0A1I5W5S3_9LACT</name>
<sequence>MSNQLMDKTAEKYEMIFEGTEDKWILTVCPEDLIENADGELDCPLEYVLRRNDYSLKDLNELSPIRAIFVQKKNGDSIVLNEISLNVNF</sequence>
<proteinExistence type="predicted"/>